<accession>A0ABT8K1B7</accession>
<evidence type="ECO:0000256" key="1">
    <source>
        <dbReference type="ARBA" id="ARBA00004496"/>
    </source>
</evidence>
<dbReference type="PANTHER" id="PTHR33540">
    <property type="entry name" value="TRNA THREONYLCARBAMOYLADENOSINE BIOSYNTHESIS PROTEIN TSAE"/>
    <property type="match status" value="1"/>
</dbReference>
<comment type="subcellular location">
    <subcellularLocation>
        <location evidence="1">Cytoplasm</location>
    </subcellularLocation>
</comment>
<dbReference type="NCBIfam" id="TIGR00150">
    <property type="entry name" value="T6A_YjeE"/>
    <property type="match status" value="1"/>
</dbReference>
<comment type="function">
    <text evidence="10">Required for the formation of a threonylcarbamoyl group on adenosine at position 37 (t(6)A37) in tRNAs that read codons beginning with adenine. Is involved in the transfer of the threonylcarbamoyl moiety of threonylcarbamoyl-AMP (TC-AMP) to the N6 group of A37, together with TsaD and TsaB. TsaE seems to play an indirect role in the t(6)A biosynthesis pathway, possibly in regulating the core enzymatic function of TsaD.</text>
</comment>
<dbReference type="Pfam" id="PF02367">
    <property type="entry name" value="TsaE"/>
    <property type="match status" value="1"/>
</dbReference>
<evidence type="ECO:0000256" key="10">
    <source>
        <dbReference type="ARBA" id="ARBA00024908"/>
    </source>
</evidence>
<gene>
    <name evidence="12" type="primary">tsaE</name>
    <name evidence="12" type="ORF">P5G52_08005</name>
</gene>
<keyword evidence="5" id="KW-0819">tRNA processing</keyword>
<evidence type="ECO:0000313" key="13">
    <source>
        <dbReference type="Proteomes" id="UP001174209"/>
    </source>
</evidence>
<evidence type="ECO:0000256" key="7">
    <source>
        <dbReference type="ARBA" id="ARBA00022741"/>
    </source>
</evidence>
<dbReference type="PANTHER" id="PTHR33540:SF2">
    <property type="entry name" value="TRNA THREONYLCARBAMOYLADENOSINE BIOSYNTHESIS PROTEIN TSAE"/>
    <property type="match status" value="1"/>
</dbReference>
<keyword evidence="9" id="KW-0460">Magnesium</keyword>
<evidence type="ECO:0000256" key="4">
    <source>
        <dbReference type="ARBA" id="ARBA00022490"/>
    </source>
</evidence>
<keyword evidence="13" id="KW-1185">Reference proteome</keyword>
<evidence type="ECO:0000256" key="9">
    <source>
        <dbReference type="ARBA" id="ARBA00022842"/>
    </source>
</evidence>
<evidence type="ECO:0000313" key="12">
    <source>
        <dbReference type="EMBL" id="MDN4610813.1"/>
    </source>
</evidence>
<evidence type="ECO:0000256" key="3">
    <source>
        <dbReference type="ARBA" id="ARBA00019010"/>
    </source>
</evidence>
<dbReference type="Gene3D" id="3.40.50.300">
    <property type="entry name" value="P-loop containing nucleotide triphosphate hydrolases"/>
    <property type="match status" value="1"/>
</dbReference>
<keyword evidence="4" id="KW-0963">Cytoplasm</keyword>
<dbReference type="InterPro" id="IPR003442">
    <property type="entry name" value="T6A_TsaE"/>
</dbReference>
<sequence>MTATPEWARTYAVGSAAELQGLAAALAPHLRPADLLVLSGELGAGKTTFTQGLGRGLSVEDRIISPTFVLVRQHPAADGGPGLVHVDAYRLGNAAAVDDLDLEATMDSNVTVVEWGAGRVEHLSDSWLRVDIVRPLGSTEAASGGPVIDFDDDGEDEVRTVTLSGFGPRWSGRQPALPLD</sequence>
<dbReference type="SUPFAM" id="SSF52540">
    <property type="entry name" value="P-loop containing nucleoside triphosphate hydrolases"/>
    <property type="match status" value="1"/>
</dbReference>
<keyword evidence="6" id="KW-0479">Metal-binding</keyword>
<evidence type="ECO:0000256" key="5">
    <source>
        <dbReference type="ARBA" id="ARBA00022694"/>
    </source>
</evidence>
<comment type="similarity">
    <text evidence="2">Belongs to the TsaE family.</text>
</comment>
<keyword evidence="7" id="KW-0547">Nucleotide-binding</keyword>
<name>A0ABT8K1B7_9MICC</name>
<proteinExistence type="inferred from homology"/>
<dbReference type="Proteomes" id="UP001174209">
    <property type="component" value="Unassembled WGS sequence"/>
</dbReference>
<dbReference type="EMBL" id="JAROCG010000001">
    <property type="protein sequence ID" value="MDN4610813.1"/>
    <property type="molecule type" value="Genomic_DNA"/>
</dbReference>
<evidence type="ECO:0000256" key="6">
    <source>
        <dbReference type="ARBA" id="ARBA00022723"/>
    </source>
</evidence>
<protein>
    <recommendedName>
        <fullName evidence="3">tRNA threonylcarbamoyladenosine biosynthesis protein TsaE</fullName>
    </recommendedName>
    <alternativeName>
        <fullName evidence="11">t(6)A37 threonylcarbamoyladenosine biosynthesis protein TsaE</fullName>
    </alternativeName>
</protein>
<organism evidence="12 13">
    <name type="scientific">Arthrobacter burdickii</name>
    <dbReference type="NCBI Taxonomy" id="3035920"/>
    <lineage>
        <taxon>Bacteria</taxon>
        <taxon>Bacillati</taxon>
        <taxon>Actinomycetota</taxon>
        <taxon>Actinomycetes</taxon>
        <taxon>Micrococcales</taxon>
        <taxon>Micrococcaceae</taxon>
        <taxon>Arthrobacter</taxon>
    </lineage>
</organism>
<keyword evidence="8" id="KW-0067">ATP-binding</keyword>
<evidence type="ECO:0000256" key="2">
    <source>
        <dbReference type="ARBA" id="ARBA00007599"/>
    </source>
</evidence>
<reference evidence="12" key="1">
    <citation type="submission" date="2023-06" db="EMBL/GenBank/DDBJ databases">
        <title>MT1 and MT2 Draft Genomes of Novel Species.</title>
        <authorList>
            <person name="Venkateswaran K."/>
        </authorList>
    </citation>
    <scope>NUCLEOTIDE SEQUENCE</scope>
    <source>
        <strain evidence="12">IIF3SC-B10</strain>
    </source>
</reference>
<dbReference type="RefSeq" id="WP_301226297.1">
    <property type="nucleotide sequence ID" value="NZ_JAROCG010000001.1"/>
</dbReference>
<dbReference type="InterPro" id="IPR027417">
    <property type="entry name" value="P-loop_NTPase"/>
</dbReference>
<evidence type="ECO:0000256" key="11">
    <source>
        <dbReference type="ARBA" id="ARBA00032441"/>
    </source>
</evidence>
<comment type="caution">
    <text evidence="12">The sequence shown here is derived from an EMBL/GenBank/DDBJ whole genome shotgun (WGS) entry which is preliminary data.</text>
</comment>
<evidence type="ECO:0000256" key="8">
    <source>
        <dbReference type="ARBA" id="ARBA00022840"/>
    </source>
</evidence>